<sequence>MKNVMVRAWEIARAAVVKFGGKVKEYFAQALVMAWAEIKAATKLTERVILTANHDTKYYTVAGEINGRIVKTFENLSHEQMIEKYNYFIHNFGIKTASYYVIKGGTRKFLETKAVA</sequence>
<organism evidence="1 2">
    <name type="scientific">Paenibacillus haidiansis</name>
    <dbReference type="NCBI Taxonomy" id="1574488"/>
    <lineage>
        <taxon>Bacteria</taxon>
        <taxon>Bacillati</taxon>
        <taxon>Bacillota</taxon>
        <taxon>Bacilli</taxon>
        <taxon>Bacillales</taxon>
        <taxon>Paenibacillaceae</taxon>
        <taxon>Paenibacillus</taxon>
    </lineage>
</organism>
<gene>
    <name evidence="1" type="ORF">V3851_04345</name>
</gene>
<proteinExistence type="predicted"/>
<reference evidence="1 2" key="1">
    <citation type="submission" date="2024-02" db="EMBL/GenBank/DDBJ databases">
        <title>A nitrogen-fixing paenibacillus bacterium.</title>
        <authorList>
            <person name="Zhang W.L."/>
            <person name="Chen S.F."/>
        </authorList>
    </citation>
    <scope>NUCLEOTIDE SEQUENCE [LARGE SCALE GENOMIC DNA]</scope>
    <source>
        <strain evidence="1 2">M1</strain>
    </source>
</reference>
<dbReference type="RefSeq" id="WP_331845294.1">
    <property type="nucleotide sequence ID" value="NZ_JAZHPZ010000002.1"/>
</dbReference>
<accession>A0ABU7VMS8</accession>
<dbReference type="InterPro" id="IPR010878">
    <property type="entry name" value="Gp111"/>
</dbReference>
<comment type="caution">
    <text evidence="1">The sequence shown here is derived from an EMBL/GenBank/DDBJ whole genome shotgun (WGS) entry which is preliminary data.</text>
</comment>
<dbReference type="Proteomes" id="UP001306950">
    <property type="component" value="Unassembled WGS sequence"/>
</dbReference>
<name>A0ABU7VMS8_9BACL</name>
<evidence type="ECO:0000313" key="2">
    <source>
        <dbReference type="Proteomes" id="UP001306950"/>
    </source>
</evidence>
<dbReference type="EMBL" id="JAZHPZ010000002">
    <property type="protein sequence ID" value="MEF2965052.1"/>
    <property type="molecule type" value="Genomic_DNA"/>
</dbReference>
<evidence type="ECO:0000313" key="1">
    <source>
        <dbReference type="EMBL" id="MEF2965052.1"/>
    </source>
</evidence>
<protein>
    <recommendedName>
        <fullName evidence="3">Phage protein</fullName>
    </recommendedName>
</protein>
<dbReference type="Pfam" id="PF07410">
    <property type="entry name" value="Phage_Gp111"/>
    <property type="match status" value="1"/>
</dbReference>
<evidence type="ECO:0008006" key="3">
    <source>
        <dbReference type="Google" id="ProtNLM"/>
    </source>
</evidence>
<keyword evidence="2" id="KW-1185">Reference proteome</keyword>